<evidence type="ECO:0000256" key="1">
    <source>
        <dbReference type="SAM" id="Phobius"/>
    </source>
</evidence>
<accession>A0ABU8E971</accession>
<feature type="transmembrane region" description="Helical" evidence="1">
    <location>
        <begin position="116"/>
        <end position="137"/>
    </location>
</feature>
<organism evidence="3 4">
    <name type="scientific">Klenkia terrae</name>
    <dbReference type="NCBI Taxonomy" id="1052259"/>
    <lineage>
        <taxon>Bacteria</taxon>
        <taxon>Bacillati</taxon>
        <taxon>Actinomycetota</taxon>
        <taxon>Actinomycetes</taxon>
        <taxon>Geodermatophilales</taxon>
        <taxon>Geodermatophilaceae</taxon>
        <taxon>Klenkia</taxon>
    </lineage>
</organism>
<feature type="transmembrane region" description="Helical" evidence="1">
    <location>
        <begin position="82"/>
        <end position="104"/>
    </location>
</feature>
<dbReference type="EMBL" id="JBAPLV010000017">
    <property type="protein sequence ID" value="MEI4279883.1"/>
    <property type="molecule type" value="Genomic_DNA"/>
</dbReference>
<feature type="domain" description="CAAX prenyl protease 2/Lysostaphin resistance protein A-like" evidence="2">
    <location>
        <begin position="160"/>
        <end position="243"/>
    </location>
</feature>
<dbReference type="Pfam" id="PF02517">
    <property type="entry name" value="Rce1-like"/>
    <property type="match status" value="1"/>
</dbReference>
<dbReference type="GO" id="GO:0016787">
    <property type="term" value="F:hydrolase activity"/>
    <property type="evidence" value="ECO:0007669"/>
    <property type="project" value="UniProtKB-KW"/>
</dbReference>
<sequence>MTGLPRWGTRALRPSGPLDRTITRWARRAPAWLIDPVPRDHRESDQAFRRRRKVTAGVSVLGAGLLGVSLSQKPDSKEFYSLTMAVAGTWVAGGIASGPLHLGWMRSSKEVLHRPVITPVLSGVGIFGVFYSAALVARKIPVLNAAVTRILRYAHQGNPALVATTTLANGMAEEVFFRGALYAAAGTTHPVAKSTAVYALATTATRNPALVLASVVMGALFGWQRKVTGGIQAPVLTHLVWSTLMLKFLPALFDDQPEIEVERPQDE</sequence>
<reference evidence="3 4" key="1">
    <citation type="submission" date="2024-03" db="EMBL/GenBank/DDBJ databases">
        <title>Draft genome sequence of Klenkia terrae.</title>
        <authorList>
            <person name="Duangmal K."/>
            <person name="Chantavorakit T."/>
        </authorList>
    </citation>
    <scope>NUCLEOTIDE SEQUENCE [LARGE SCALE GENOMIC DNA]</scope>
    <source>
        <strain evidence="3 4">JCM 17786</strain>
    </source>
</reference>
<evidence type="ECO:0000313" key="3">
    <source>
        <dbReference type="EMBL" id="MEI4279883.1"/>
    </source>
</evidence>
<keyword evidence="4" id="KW-1185">Reference proteome</keyword>
<proteinExistence type="predicted"/>
<dbReference type="Proteomes" id="UP001373496">
    <property type="component" value="Unassembled WGS sequence"/>
</dbReference>
<dbReference type="InterPro" id="IPR003675">
    <property type="entry name" value="Rce1/LyrA-like_dom"/>
</dbReference>
<keyword evidence="3" id="KW-0378">Hydrolase</keyword>
<evidence type="ECO:0000313" key="4">
    <source>
        <dbReference type="Proteomes" id="UP001373496"/>
    </source>
</evidence>
<feature type="transmembrane region" description="Helical" evidence="1">
    <location>
        <begin position="54"/>
        <end position="70"/>
    </location>
</feature>
<keyword evidence="1" id="KW-0812">Transmembrane</keyword>
<protein>
    <submittedName>
        <fullName evidence="3">CPBP family intramembrane glutamic endopeptidase</fullName>
        <ecNumber evidence="3">3.4.-.-</ecNumber>
    </submittedName>
</protein>
<keyword evidence="1" id="KW-0472">Membrane</keyword>
<gene>
    <name evidence="3" type="ORF">UXQ13_15540</name>
</gene>
<name>A0ABU8E971_9ACTN</name>
<dbReference type="RefSeq" id="WP_225233729.1">
    <property type="nucleotide sequence ID" value="NZ_JBAPLV010000017.1"/>
</dbReference>
<evidence type="ECO:0000259" key="2">
    <source>
        <dbReference type="Pfam" id="PF02517"/>
    </source>
</evidence>
<keyword evidence="1" id="KW-1133">Transmembrane helix</keyword>
<dbReference type="EC" id="3.4.-.-" evidence="3"/>
<comment type="caution">
    <text evidence="3">The sequence shown here is derived from an EMBL/GenBank/DDBJ whole genome shotgun (WGS) entry which is preliminary data.</text>
</comment>